<reference evidence="2 3" key="1">
    <citation type="submission" date="2020-11" db="EMBL/GenBank/DDBJ databases">
        <title>Pedobacter endophytica, an endophytic bacteria isolated form Carex pumila.</title>
        <authorList>
            <person name="Peng Y."/>
            <person name="Jiang L."/>
            <person name="Lee J."/>
        </authorList>
    </citation>
    <scope>NUCLEOTIDE SEQUENCE [LARGE SCALE GENOMIC DNA]</scope>
    <source>
        <strain evidence="2 3">JBR3-12</strain>
    </source>
</reference>
<dbReference type="InterPro" id="IPR000182">
    <property type="entry name" value="GNAT_dom"/>
</dbReference>
<proteinExistence type="predicted"/>
<organism evidence="2 3">
    <name type="scientific">Pedobacter endophyticus</name>
    <dbReference type="NCBI Taxonomy" id="2789740"/>
    <lineage>
        <taxon>Bacteria</taxon>
        <taxon>Pseudomonadati</taxon>
        <taxon>Bacteroidota</taxon>
        <taxon>Sphingobacteriia</taxon>
        <taxon>Sphingobacteriales</taxon>
        <taxon>Sphingobacteriaceae</taxon>
        <taxon>Pedobacter</taxon>
    </lineage>
</organism>
<protein>
    <submittedName>
        <fullName evidence="2">GNAT family N-acetyltransferase</fullName>
    </submittedName>
</protein>
<dbReference type="Pfam" id="PF00583">
    <property type="entry name" value="Acetyltransf_1"/>
    <property type="match status" value="1"/>
</dbReference>
<evidence type="ECO:0000313" key="3">
    <source>
        <dbReference type="Proteomes" id="UP000594759"/>
    </source>
</evidence>
<evidence type="ECO:0000259" key="1">
    <source>
        <dbReference type="PROSITE" id="PS51186"/>
    </source>
</evidence>
<dbReference type="Gene3D" id="3.40.630.30">
    <property type="match status" value="1"/>
</dbReference>
<dbReference type="CDD" id="cd04301">
    <property type="entry name" value="NAT_SF"/>
    <property type="match status" value="1"/>
</dbReference>
<name>A0A7S9KYD1_9SPHI</name>
<sequence>MKIENCLLSDSDQIIALYDAARKLQVERGMVVWPVFEKSFIESEIREGRQWKIVIDGTIACNWATTFEDKQIWGDKDNNDSVFIHRLCTNPNFRGNRYIDKVVEWAKNYARQLGKQYVRLDTLGNNTKLIEHYTSSGFEFLGIFKLTDTSTLPGHYQREPNCCLFELKL</sequence>
<dbReference type="GO" id="GO:0016747">
    <property type="term" value="F:acyltransferase activity, transferring groups other than amino-acyl groups"/>
    <property type="evidence" value="ECO:0007669"/>
    <property type="project" value="InterPro"/>
</dbReference>
<dbReference type="PROSITE" id="PS51186">
    <property type="entry name" value="GNAT"/>
    <property type="match status" value="1"/>
</dbReference>
<keyword evidence="3" id="KW-1185">Reference proteome</keyword>
<dbReference type="KEGG" id="pex:IZT61_19000"/>
<dbReference type="AlphaFoldDB" id="A0A7S9KYD1"/>
<dbReference type="InterPro" id="IPR016181">
    <property type="entry name" value="Acyl_CoA_acyltransferase"/>
</dbReference>
<dbReference type="EMBL" id="CP064939">
    <property type="protein sequence ID" value="QPH39122.1"/>
    <property type="molecule type" value="Genomic_DNA"/>
</dbReference>
<evidence type="ECO:0000313" key="2">
    <source>
        <dbReference type="EMBL" id="QPH39122.1"/>
    </source>
</evidence>
<dbReference type="RefSeq" id="WP_196098596.1">
    <property type="nucleotide sequence ID" value="NZ_CP064939.1"/>
</dbReference>
<dbReference type="SUPFAM" id="SSF55729">
    <property type="entry name" value="Acyl-CoA N-acyltransferases (Nat)"/>
    <property type="match status" value="1"/>
</dbReference>
<accession>A0A7S9KYD1</accession>
<gene>
    <name evidence="2" type="ORF">IZT61_19000</name>
</gene>
<keyword evidence="2" id="KW-0808">Transferase</keyword>
<feature type="domain" description="N-acetyltransferase" evidence="1">
    <location>
        <begin position="1"/>
        <end position="159"/>
    </location>
</feature>
<dbReference type="Proteomes" id="UP000594759">
    <property type="component" value="Chromosome"/>
</dbReference>